<feature type="domain" description="Paraneoplastic antigen Ma-like C-terminal" evidence="2">
    <location>
        <begin position="120"/>
        <end position="280"/>
    </location>
</feature>
<accession>A0AAR2LE42</accession>
<dbReference type="AlphaFoldDB" id="A0AAR2LE42"/>
<evidence type="ECO:0000259" key="3">
    <source>
        <dbReference type="Pfam" id="PF20846"/>
    </source>
</evidence>
<dbReference type="Pfam" id="PF14893">
    <property type="entry name" value="PNMA"/>
    <property type="match status" value="1"/>
</dbReference>
<sequence>LAIIILTNWCKGEGVDPNHALVVSQVPEGTETGDIEKALEHIKALGRVRVRGRLFEPQTQSLVVLCECKGKVSAESVPREIHPLEGGSPWALKPVPIETLIEKSAKPSYDSHVFRRLRAFSGLVPTPAGEESLDIWLEQARLMVDEAELPDREKRKRILESLKGPAFEIAQAVRANDPDATPDDYLAALEKVFGSTETGEDVYIAFRSMRQHFGEKLSDFLRRIERTLTKVVQKGGLLPTQRDGARIEQLLRGATESELMLVQLRIRERRHCPPRFLELLNEVREEEDRQLVRRKTTLGTAKATVRRFSATEDMLASPSETVKLQNEIEQLKTKISKMTLDASQAHVEDEPRQSHKTKTVKQEERSAVKCPG</sequence>
<dbReference type="InterPro" id="IPR048271">
    <property type="entry name" value="PNMA_N"/>
</dbReference>
<feature type="domain" description="Paraneoplastic antigen Ma-like N-terminal" evidence="3">
    <location>
        <begin position="2"/>
        <end position="86"/>
    </location>
</feature>
<dbReference type="PANTHER" id="PTHR23095">
    <property type="entry name" value="PARANEOPLASTIC ANTIGEN"/>
    <property type="match status" value="1"/>
</dbReference>
<dbReference type="InterPro" id="IPR048270">
    <property type="entry name" value="PNMA_C"/>
</dbReference>
<evidence type="ECO:0000256" key="1">
    <source>
        <dbReference type="SAM" id="MobiDB-lite"/>
    </source>
</evidence>
<evidence type="ECO:0000313" key="4">
    <source>
        <dbReference type="Ensembl" id="ENSPNAP00000074800.1"/>
    </source>
</evidence>
<dbReference type="Pfam" id="PF20846">
    <property type="entry name" value="PNMA_N"/>
    <property type="match status" value="1"/>
</dbReference>
<organism evidence="4 5">
    <name type="scientific">Pygocentrus nattereri</name>
    <name type="common">Red-bellied piranha</name>
    <dbReference type="NCBI Taxonomy" id="42514"/>
    <lineage>
        <taxon>Eukaryota</taxon>
        <taxon>Metazoa</taxon>
        <taxon>Chordata</taxon>
        <taxon>Craniata</taxon>
        <taxon>Vertebrata</taxon>
        <taxon>Euteleostomi</taxon>
        <taxon>Actinopterygii</taxon>
        <taxon>Neopterygii</taxon>
        <taxon>Teleostei</taxon>
        <taxon>Ostariophysi</taxon>
        <taxon>Characiformes</taxon>
        <taxon>Characoidei</taxon>
        <taxon>Pygocentrus</taxon>
    </lineage>
</organism>
<feature type="compositionally biased region" description="Basic and acidic residues" evidence="1">
    <location>
        <begin position="360"/>
        <end position="372"/>
    </location>
</feature>
<dbReference type="GeneTree" id="ENSGT01030000234522"/>
<proteinExistence type="predicted"/>
<dbReference type="Proteomes" id="UP001501920">
    <property type="component" value="Chromosome 7"/>
</dbReference>
<reference evidence="4" key="2">
    <citation type="submission" date="2025-08" db="UniProtKB">
        <authorList>
            <consortium name="Ensembl"/>
        </authorList>
    </citation>
    <scope>IDENTIFICATION</scope>
</reference>
<reference evidence="4 5" key="1">
    <citation type="submission" date="2020-10" db="EMBL/GenBank/DDBJ databases">
        <title>Pygocentrus nattereri (red-bellied piranha) genome, fPygNat1, primary haplotype.</title>
        <authorList>
            <person name="Myers G."/>
            <person name="Meyer A."/>
            <person name="Karagic N."/>
            <person name="Pippel M."/>
            <person name="Winkler S."/>
            <person name="Tracey A."/>
            <person name="Wood J."/>
            <person name="Formenti G."/>
            <person name="Howe K."/>
            <person name="Fedrigo O."/>
            <person name="Jarvis E.D."/>
        </authorList>
    </citation>
    <scope>NUCLEOTIDE SEQUENCE [LARGE SCALE GENOMIC DNA]</scope>
</reference>
<evidence type="ECO:0000259" key="2">
    <source>
        <dbReference type="Pfam" id="PF14893"/>
    </source>
</evidence>
<reference evidence="4" key="3">
    <citation type="submission" date="2025-09" db="UniProtKB">
        <authorList>
            <consortium name="Ensembl"/>
        </authorList>
    </citation>
    <scope>IDENTIFICATION</scope>
</reference>
<evidence type="ECO:0000313" key="5">
    <source>
        <dbReference type="Proteomes" id="UP001501920"/>
    </source>
</evidence>
<feature type="region of interest" description="Disordered" evidence="1">
    <location>
        <begin position="342"/>
        <end position="372"/>
    </location>
</feature>
<dbReference type="Ensembl" id="ENSPNAT00000053958.1">
    <property type="protein sequence ID" value="ENSPNAP00000074800.1"/>
    <property type="gene ID" value="ENSPNAG00000032622.1"/>
</dbReference>
<name>A0AAR2LE42_PYGNA</name>
<dbReference type="InterPro" id="IPR026523">
    <property type="entry name" value="PNMA"/>
</dbReference>
<dbReference type="PANTHER" id="PTHR23095:SF51">
    <property type="entry name" value="PARANEOPLASTIC ANTIGEN MA1 HOMOLOG-RELATED"/>
    <property type="match status" value="1"/>
</dbReference>
<protein>
    <submittedName>
        <fullName evidence="4">Uncharacterized protein</fullName>
    </submittedName>
</protein>
<keyword evidence="5" id="KW-1185">Reference proteome</keyword>